<reference evidence="6" key="2">
    <citation type="journal article" date="2011" name="Microb. Ecol.">
        <title>Taxonomic and Functional Metagenomic Profiling of the Microbial Community in the Anoxic Sediment of a Sub-saline Shallow Lake (Laguna de Carrizo, Central Spain).</title>
        <authorList>
            <person name="Ferrer M."/>
            <person name="Guazzaroni M.E."/>
            <person name="Richter M."/>
            <person name="Garcia-Salamanca A."/>
            <person name="Yarza P."/>
            <person name="Suarez-Suarez A."/>
            <person name="Solano J."/>
            <person name="Alcaide M."/>
            <person name="van Dillewijn P."/>
            <person name="Molina-Henares M.A."/>
            <person name="Lopez-Cortes N."/>
            <person name="Al-Ramahi Y."/>
            <person name="Guerrero C."/>
            <person name="Acosta A."/>
            <person name="de Eugenio L.I."/>
            <person name="Martinez V."/>
            <person name="Marques S."/>
            <person name="Rojo F."/>
            <person name="Santero E."/>
            <person name="Genilloud O."/>
            <person name="Perez-Perez J."/>
            <person name="Rossello-Mora R."/>
            <person name="Ramos J.L."/>
        </authorList>
    </citation>
    <scope>NUCLEOTIDE SEQUENCE</scope>
</reference>
<comment type="similarity">
    <text evidence="1">Belongs to the peptidase S8 family.</text>
</comment>
<dbReference type="InterPro" id="IPR022398">
    <property type="entry name" value="Peptidase_S8_His-AS"/>
</dbReference>
<dbReference type="EMBL" id="ADZX01000490">
    <property type="protein sequence ID" value="EFK96420.1"/>
    <property type="molecule type" value="Genomic_DNA"/>
</dbReference>
<dbReference type="InterPro" id="IPR023827">
    <property type="entry name" value="Peptidase_S8_Asp-AS"/>
</dbReference>
<evidence type="ECO:0000256" key="4">
    <source>
        <dbReference type="ARBA" id="ARBA00022825"/>
    </source>
</evidence>
<keyword evidence="3 6" id="KW-0378">Hydrolase</keyword>
<reference evidence="6" key="1">
    <citation type="submission" date="2010-07" db="EMBL/GenBank/DDBJ databases">
        <authorList>
            <consortium name="CONSOLIDER consortium CSD2007-00005"/>
            <person name="Guazzaroni M.-E."/>
            <person name="Richter M."/>
            <person name="Garcia-Salamanca A."/>
            <person name="Yarza P."/>
            <person name="Ferrer M."/>
        </authorList>
    </citation>
    <scope>NUCLEOTIDE SEQUENCE</scope>
</reference>
<organism evidence="6">
    <name type="scientific">sediment metagenome</name>
    <dbReference type="NCBI Taxonomy" id="749907"/>
    <lineage>
        <taxon>unclassified sequences</taxon>
        <taxon>metagenomes</taxon>
        <taxon>ecological metagenomes</taxon>
    </lineage>
</organism>
<keyword evidence="4" id="KW-0720">Serine protease</keyword>
<dbReference type="GO" id="GO:0006508">
    <property type="term" value="P:proteolysis"/>
    <property type="evidence" value="ECO:0007669"/>
    <property type="project" value="UniProtKB-KW"/>
</dbReference>
<dbReference type="PANTHER" id="PTHR43806:SF11">
    <property type="entry name" value="CEREVISIN-RELATED"/>
    <property type="match status" value="1"/>
</dbReference>
<dbReference type="Pfam" id="PF00082">
    <property type="entry name" value="Peptidase_S8"/>
    <property type="match status" value="1"/>
</dbReference>
<comment type="caution">
    <text evidence="6">The sequence shown here is derived from an EMBL/GenBank/DDBJ whole genome shotgun (WGS) entry which is preliminary data.</text>
</comment>
<dbReference type="InterPro" id="IPR036852">
    <property type="entry name" value="Peptidase_S8/S53_dom_sf"/>
</dbReference>
<sequence length="465" mass="51829">MDSKIKRNLIVFIVLLAVTLFINGLAYSNILRDDVNDGPSNNHSKEDTSTNPAHWQQMPDHVPGQILIKFKDGAHPEKILRNIFSNVNDIKRVQSLKPAIAKFKKSATLKKDSDGWYWFMGKKYSQVENISDEKFFQAAYEQMTPLEKNLYRTYSITIPTDYCLEHAISQIAKHPQVEYAQPNYIKKITAIPNDPYYWSYGLWGQEYDDLWNLKNIMKDDYGRVRSNDVWNISQGQGAIVAVIDTGVDYTHPDLAPNIWVNPNEDLNRNGKRDASDYNGIDDDGNGYIDDIVGWDFGSQRSSDNKEDNDPMDKFGHGTHCAGVIAAVKNNDLGIAGVAPSAKIMAVKGFDDNGRCTTGQLAAALLYACNNAAHILSNSWGGQGRDKILEEVFNFAHSQKIICVAAAGNSNWDAKSSHPAHIASVIPVAAVDYKNKKHLSRIGDGWSMSLPRALTCSLSILLNSKE</sequence>
<evidence type="ECO:0000256" key="1">
    <source>
        <dbReference type="ARBA" id="ARBA00011073"/>
    </source>
</evidence>
<protein>
    <submittedName>
        <fullName evidence="6">Peptidase S8 and S53 subtilisin kexin sedolisin</fullName>
        <ecNumber evidence="6">3.4.-.-</ecNumber>
    </submittedName>
</protein>
<dbReference type="Gene3D" id="3.40.50.200">
    <property type="entry name" value="Peptidase S8/S53 domain"/>
    <property type="match status" value="1"/>
</dbReference>
<proteinExistence type="inferred from homology"/>
<dbReference type="PROSITE" id="PS00136">
    <property type="entry name" value="SUBTILASE_ASP"/>
    <property type="match status" value="1"/>
</dbReference>
<evidence type="ECO:0000259" key="5">
    <source>
        <dbReference type="Pfam" id="PF00082"/>
    </source>
</evidence>
<evidence type="ECO:0000256" key="2">
    <source>
        <dbReference type="ARBA" id="ARBA00022670"/>
    </source>
</evidence>
<feature type="domain" description="Peptidase S8/S53" evidence="5">
    <location>
        <begin position="235"/>
        <end position="441"/>
    </location>
</feature>
<gene>
    <name evidence="6" type="ORF">LDC_1555</name>
</gene>
<accession>D9PJ46</accession>
<dbReference type="AlphaFoldDB" id="D9PJ46"/>
<dbReference type="SUPFAM" id="SSF52743">
    <property type="entry name" value="Subtilisin-like"/>
    <property type="match status" value="1"/>
</dbReference>
<dbReference type="EC" id="3.4.-.-" evidence="6"/>
<dbReference type="InterPro" id="IPR015500">
    <property type="entry name" value="Peptidase_S8_subtilisin-rel"/>
</dbReference>
<dbReference type="InterPro" id="IPR050131">
    <property type="entry name" value="Peptidase_S8_subtilisin-like"/>
</dbReference>
<dbReference type="InterPro" id="IPR000209">
    <property type="entry name" value="Peptidase_S8/S53_dom"/>
</dbReference>
<dbReference type="PRINTS" id="PR00723">
    <property type="entry name" value="SUBTILISIN"/>
</dbReference>
<name>D9PJ46_9ZZZZ</name>
<evidence type="ECO:0000256" key="3">
    <source>
        <dbReference type="ARBA" id="ARBA00022801"/>
    </source>
</evidence>
<keyword evidence="2" id="KW-0645">Protease</keyword>
<dbReference type="PANTHER" id="PTHR43806">
    <property type="entry name" value="PEPTIDASE S8"/>
    <property type="match status" value="1"/>
</dbReference>
<evidence type="ECO:0000313" key="6">
    <source>
        <dbReference type="EMBL" id="EFK96420.1"/>
    </source>
</evidence>
<dbReference type="PROSITE" id="PS00137">
    <property type="entry name" value="SUBTILASE_HIS"/>
    <property type="match status" value="1"/>
</dbReference>
<dbReference type="PROSITE" id="PS51892">
    <property type="entry name" value="SUBTILASE"/>
    <property type="match status" value="1"/>
</dbReference>
<dbReference type="GO" id="GO:0004252">
    <property type="term" value="F:serine-type endopeptidase activity"/>
    <property type="evidence" value="ECO:0007669"/>
    <property type="project" value="InterPro"/>
</dbReference>